<name>A0A9W7AYC1_9STRA</name>
<feature type="compositionally biased region" description="Acidic residues" evidence="1">
    <location>
        <begin position="209"/>
        <end position="219"/>
    </location>
</feature>
<reference evidence="3" key="1">
    <citation type="journal article" date="2023" name="Commun. Biol.">
        <title>Genome analysis of Parmales, the sister group of diatoms, reveals the evolutionary specialization of diatoms from phago-mixotrophs to photoautotrophs.</title>
        <authorList>
            <person name="Ban H."/>
            <person name="Sato S."/>
            <person name="Yoshikawa S."/>
            <person name="Yamada K."/>
            <person name="Nakamura Y."/>
            <person name="Ichinomiya M."/>
            <person name="Sato N."/>
            <person name="Blanc-Mathieu R."/>
            <person name="Endo H."/>
            <person name="Kuwata A."/>
            <person name="Ogata H."/>
        </authorList>
    </citation>
    <scope>NUCLEOTIDE SEQUENCE [LARGE SCALE GENOMIC DNA]</scope>
</reference>
<dbReference type="EMBL" id="BLQM01000246">
    <property type="protein sequence ID" value="GMH78210.1"/>
    <property type="molecule type" value="Genomic_DNA"/>
</dbReference>
<feature type="compositionally biased region" description="Basic and acidic residues" evidence="1">
    <location>
        <begin position="151"/>
        <end position="162"/>
    </location>
</feature>
<evidence type="ECO:0000256" key="1">
    <source>
        <dbReference type="SAM" id="MobiDB-lite"/>
    </source>
</evidence>
<proteinExistence type="predicted"/>
<feature type="compositionally biased region" description="Acidic residues" evidence="1">
    <location>
        <begin position="116"/>
        <end position="127"/>
    </location>
</feature>
<dbReference type="Proteomes" id="UP001162640">
    <property type="component" value="Unassembled WGS sequence"/>
</dbReference>
<accession>A0A9W7AYC1</accession>
<feature type="compositionally biased region" description="Basic and acidic residues" evidence="1">
    <location>
        <begin position="199"/>
        <end position="208"/>
    </location>
</feature>
<feature type="compositionally biased region" description="Low complexity" evidence="1">
    <location>
        <begin position="166"/>
        <end position="176"/>
    </location>
</feature>
<gene>
    <name evidence="2" type="ORF">TL16_g07711</name>
</gene>
<organism evidence="2 3">
    <name type="scientific">Triparma laevis f. inornata</name>
    <dbReference type="NCBI Taxonomy" id="1714386"/>
    <lineage>
        <taxon>Eukaryota</taxon>
        <taxon>Sar</taxon>
        <taxon>Stramenopiles</taxon>
        <taxon>Ochrophyta</taxon>
        <taxon>Bolidophyceae</taxon>
        <taxon>Parmales</taxon>
        <taxon>Triparmaceae</taxon>
        <taxon>Triparma</taxon>
    </lineage>
</organism>
<dbReference type="AlphaFoldDB" id="A0A9W7AYC1"/>
<evidence type="ECO:0000313" key="3">
    <source>
        <dbReference type="Proteomes" id="UP001162640"/>
    </source>
</evidence>
<feature type="region of interest" description="Disordered" evidence="1">
    <location>
        <begin position="113"/>
        <end position="289"/>
    </location>
</feature>
<sequence>MKRFKKPAKNMLKIATVLSPTFIPLPVHASISDTRELTSSQSSMSTITTTVGFGSVCYLIKKSNDKEDREEKKRVKKEIESFKSLKAEFMNVTAEVESDDSFMEGLMKAKKNVTLDADENSDDEEGEGGSGGDDVPKIPEGPSGGGGSEVKMADDEAVERMKKMFGGETSSGGEESSAPRKKRVSRFDKPKGEEDEDDTKARFEKPKSDDDDGENDGSDEGTKDKGPGARSSESATGVLDRPDGGDGGGGEGDDMRRVIKKKPKGERDKPPQLASESDIERLKRMMGGN</sequence>
<comment type="caution">
    <text evidence="2">The sequence shown here is derived from an EMBL/GenBank/DDBJ whole genome shotgun (WGS) entry which is preliminary data.</text>
</comment>
<protein>
    <submittedName>
        <fullName evidence="2">Uncharacterized protein</fullName>
    </submittedName>
</protein>
<evidence type="ECO:0000313" key="2">
    <source>
        <dbReference type="EMBL" id="GMH78210.1"/>
    </source>
</evidence>